<feature type="region of interest" description="Disordered" evidence="5">
    <location>
        <begin position="448"/>
        <end position="508"/>
    </location>
</feature>
<dbReference type="GO" id="GO:0007031">
    <property type="term" value="P:peroxisome organization"/>
    <property type="evidence" value="ECO:0007669"/>
    <property type="project" value="TreeGrafter"/>
</dbReference>
<sequence>MATIDYIDVPLGATQLRNSSDAQHDIRPVPKITTSIPHPSPPPSPSTSRIRRPSLLSSTATSLSSPTLSFIPQLLLSASLPPTKKSEPENVILLSSGDPLSLPIMSTNFKRFVSIIGPVFWLQDRIEEIVLWKRGWMRTAVWMAAYSFLCFYPRVILLLPHIILIGVILATYPYHTVSSGAPLYTIEGDSDALPSTPVAEGSVPWQANIQGIQNLMGAVADAHALIEPYIHHLILTPHHLSPSRPRNAPSPPQQPPSRFPYSPYPPHILTLLALSFPLLLLLIHLPLFPIRETCLLIGLSPFFLTHPRIRPVLPLARPLILDSLPALITHSSNLRNRALKFLHLQNASESESETQKQLRTLTHEYRIKEPPVPLRMTLQRVMDDDRLTDECWNSEMREVQLWENERFGGPLPPPHPSLHSPPPPPTGTGTMMFAASAFAASASSIPMPMPGSGSGSGSNLGSGASGIGSSGNANTGGVQPMQKKGWSKANLRHGERSGWTRGRDGWSGVGGGGAIGGADAVEGGGEVSSNLTFSLAPGWRFVETEDWRKDLQCAWSDGWVYTNDAWIGPRPAPYTSGGGSVTRGGDGKAAEDS</sequence>
<dbReference type="Proteomes" id="UP000724874">
    <property type="component" value="Unassembled WGS sequence"/>
</dbReference>
<dbReference type="GO" id="GO:0005778">
    <property type="term" value="C:peroxisomal membrane"/>
    <property type="evidence" value="ECO:0007669"/>
    <property type="project" value="TreeGrafter"/>
</dbReference>
<dbReference type="PANTHER" id="PTHR28304:SF2">
    <property type="entry name" value="PEROXISOMAL MEMBRANE PROTEIN PEX29"/>
    <property type="match status" value="1"/>
</dbReference>
<keyword evidence="4 6" id="KW-0472">Membrane</keyword>
<name>A0A9P5THJ2_GYMJU</name>
<evidence type="ECO:0000256" key="3">
    <source>
        <dbReference type="ARBA" id="ARBA00022989"/>
    </source>
</evidence>
<proteinExistence type="predicted"/>
<dbReference type="EMBL" id="JADNYJ010000128">
    <property type="protein sequence ID" value="KAF8881838.1"/>
    <property type="molecule type" value="Genomic_DNA"/>
</dbReference>
<evidence type="ECO:0000256" key="5">
    <source>
        <dbReference type="SAM" id="MobiDB-lite"/>
    </source>
</evidence>
<evidence type="ECO:0000256" key="4">
    <source>
        <dbReference type="ARBA" id="ARBA00023136"/>
    </source>
</evidence>
<feature type="region of interest" description="Disordered" evidence="5">
    <location>
        <begin position="29"/>
        <end position="52"/>
    </location>
</feature>
<feature type="region of interest" description="Disordered" evidence="5">
    <location>
        <begin position="569"/>
        <end position="593"/>
    </location>
</feature>
<evidence type="ECO:0000256" key="6">
    <source>
        <dbReference type="SAM" id="Phobius"/>
    </source>
</evidence>
<feature type="compositionally biased region" description="Pro residues" evidence="5">
    <location>
        <begin position="410"/>
        <end position="426"/>
    </location>
</feature>
<dbReference type="AlphaFoldDB" id="A0A9P5THJ2"/>
<comment type="caution">
    <text evidence="7">The sequence shown here is derived from an EMBL/GenBank/DDBJ whole genome shotgun (WGS) entry which is preliminary data.</text>
</comment>
<accession>A0A9P5THJ2</accession>
<feature type="compositionally biased region" description="Basic and acidic residues" evidence="5">
    <location>
        <begin position="492"/>
        <end position="504"/>
    </location>
</feature>
<feature type="compositionally biased region" description="Gly residues" evidence="5">
    <location>
        <begin position="452"/>
        <end position="469"/>
    </location>
</feature>
<feature type="region of interest" description="Disordered" evidence="5">
    <location>
        <begin position="240"/>
        <end position="259"/>
    </location>
</feature>
<evidence type="ECO:0008006" key="9">
    <source>
        <dbReference type="Google" id="ProtNLM"/>
    </source>
</evidence>
<reference evidence="7" key="1">
    <citation type="submission" date="2020-11" db="EMBL/GenBank/DDBJ databases">
        <authorList>
            <consortium name="DOE Joint Genome Institute"/>
            <person name="Ahrendt S."/>
            <person name="Riley R."/>
            <person name="Andreopoulos W."/>
            <person name="LaButti K."/>
            <person name="Pangilinan J."/>
            <person name="Ruiz-duenas F.J."/>
            <person name="Barrasa J.M."/>
            <person name="Sanchez-Garcia M."/>
            <person name="Camarero S."/>
            <person name="Miyauchi S."/>
            <person name="Serrano A."/>
            <person name="Linde D."/>
            <person name="Babiker R."/>
            <person name="Drula E."/>
            <person name="Ayuso-Fernandez I."/>
            <person name="Pacheco R."/>
            <person name="Padilla G."/>
            <person name="Ferreira P."/>
            <person name="Barriuso J."/>
            <person name="Kellner H."/>
            <person name="Castanera R."/>
            <person name="Alfaro M."/>
            <person name="Ramirez L."/>
            <person name="Pisabarro A.G."/>
            <person name="Kuo A."/>
            <person name="Tritt A."/>
            <person name="Lipzen A."/>
            <person name="He G."/>
            <person name="Yan M."/>
            <person name="Ng V."/>
            <person name="Cullen D."/>
            <person name="Martin F."/>
            <person name="Rosso M.-N."/>
            <person name="Henrissat B."/>
            <person name="Hibbett D."/>
            <person name="Martinez A.T."/>
            <person name="Grigoriev I.V."/>
        </authorList>
    </citation>
    <scope>NUCLEOTIDE SEQUENCE</scope>
    <source>
        <strain evidence="7">AH 44721</strain>
    </source>
</reference>
<keyword evidence="3 6" id="KW-1133">Transmembrane helix</keyword>
<feature type="transmembrane region" description="Helical" evidence="6">
    <location>
        <begin position="268"/>
        <end position="288"/>
    </location>
</feature>
<keyword evidence="2 6" id="KW-0812">Transmembrane</keyword>
<feature type="compositionally biased region" description="Pro residues" evidence="5">
    <location>
        <begin position="248"/>
        <end position="259"/>
    </location>
</feature>
<dbReference type="PANTHER" id="PTHR28304">
    <property type="entry name" value="PEROXISOMAL MEMBRANE PROTEIN PEX29"/>
    <property type="match status" value="1"/>
</dbReference>
<keyword evidence="8" id="KW-1185">Reference proteome</keyword>
<gene>
    <name evidence="7" type="ORF">CPB84DRAFT_1817224</name>
</gene>
<dbReference type="OrthoDB" id="74314at2759"/>
<dbReference type="InterPro" id="IPR052816">
    <property type="entry name" value="Peroxisomal_Membrane_PEX28-32"/>
</dbReference>
<comment type="subcellular location">
    <subcellularLocation>
        <location evidence="1">Membrane</location>
        <topology evidence="1">Multi-pass membrane protein</topology>
    </subcellularLocation>
</comment>
<feature type="transmembrane region" description="Helical" evidence="6">
    <location>
        <begin position="141"/>
        <end position="174"/>
    </location>
</feature>
<evidence type="ECO:0000313" key="8">
    <source>
        <dbReference type="Proteomes" id="UP000724874"/>
    </source>
</evidence>
<feature type="region of interest" description="Disordered" evidence="5">
    <location>
        <begin position="405"/>
        <end position="431"/>
    </location>
</feature>
<evidence type="ECO:0000313" key="7">
    <source>
        <dbReference type="EMBL" id="KAF8881838.1"/>
    </source>
</evidence>
<organism evidence="7 8">
    <name type="scientific">Gymnopilus junonius</name>
    <name type="common">Spectacular rustgill mushroom</name>
    <name type="synonym">Gymnopilus spectabilis subsp. junonius</name>
    <dbReference type="NCBI Taxonomy" id="109634"/>
    <lineage>
        <taxon>Eukaryota</taxon>
        <taxon>Fungi</taxon>
        <taxon>Dikarya</taxon>
        <taxon>Basidiomycota</taxon>
        <taxon>Agaricomycotina</taxon>
        <taxon>Agaricomycetes</taxon>
        <taxon>Agaricomycetidae</taxon>
        <taxon>Agaricales</taxon>
        <taxon>Agaricineae</taxon>
        <taxon>Hymenogastraceae</taxon>
        <taxon>Gymnopilus</taxon>
    </lineage>
</organism>
<protein>
    <recommendedName>
        <fullName evidence="9">Peroxin domain-containing protein</fullName>
    </recommendedName>
</protein>
<evidence type="ECO:0000256" key="2">
    <source>
        <dbReference type="ARBA" id="ARBA00022692"/>
    </source>
</evidence>
<evidence type="ECO:0000256" key="1">
    <source>
        <dbReference type="ARBA" id="ARBA00004141"/>
    </source>
</evidence>